<dbReference type="SUPFAM" id="SSF50249">
    <property type="entry name" value="Nucleic acid-binding proteins"/>
    <property type="match status" value="1"/>
</dbReference>
<dbReference type="PANTHER" id="PTHR47165">
    <property type="entry name" value="OS03G0429900 PROTEIN"/>
    <property type="match status" value="1"/>
</dbReference>
<dbReference type="PANTHER" id="PTHR47165:SF4">
    <property type="entry name" value="OS03G0429900 PROTEIN"/>
    <property type="match status" value="1"/>
</dbReference>
<evidence type="ECO:0000313" key="2">
    <source>
        <dbReference type="Proteomes" id="UP000823388"/>
    </source>
</evidence>
<keyword evidence="2" id="KW-1185">Reference proteome</keyword>
<dbReference type="EMBL" id="CM029037">
    <property type="protein sequence ID" value="KAG2657924.1"/>
    <property type="molecule type" value="Genomic_DNA"/>
</dbReference>
<organism evidence="1 2">
    <name type="scientific">Panicum virgatum</name>
    <name type="common">Blackwell switchgrass</name>
    <dbReference type="NCBI Taxonomy" id="38727"/>
    <lineage>
        <taxon>Eukaryota</taxon>
        <taxon>Viridiplantae</taxon>
        <taxon>Streptophyta</taxon>
        <taxon>Embryophyta</taxon>
        <taxon>Tracheophyta</taxon>
        <taxon>Spermatophyta</taxon>
        <taxon>Magnoliopsida</taxon>
        <taxon>Liliopsida</taxon>
        <taxon>Poales</taxon>
        <taxon>Poaceae</taxon>
        <taxon>PACMAD clade</taxon>
        <taxon>Panicoideae</taxon>
        <taxon>Panicodae</taxon>
        <taxon>Paniceae</taxon>
        <taxon>Panicinae</taxon>
        <taxon>Panicum</taxon>
        <taxon>Panicum sect. Hiantes</taxon>
    </lineage>
</organism>
<dbReference type="CDD" id="cd04481">
    <property type="entry name" value="RPA1_DBD_B_like"/>
    <property type="match status" value="1"/>
</dbReference>
<sequence length="152" mass="17239">MPLEFSHVKLQQTKGGTKSLRNVYLTDGREKAVVSLWNQHANSFDAEHYMDMAGHGPVVFLFVGMTCRIFEDKLTLQGSALCKWYANPELLETAALQDSCIGRLPPPTWFGPTASQMEPERTTLTKLSQFTNPHVIYSNRYIKIKHMVPNQP</sequence>
<accession>A0A8T0XKY5</accession>
<name>A0A8T0XKY5_PANVG</name>
<gene>
    <name evidence="1" type="ORF">PVAP13_1KG161305</name>
</gene>
<dbReference type="Gene3D" id="2.40.50.140">
    <property type="entry name" value="Nucleic acid-binding proteins"/>
    <property type="match status" value="1"/>
</dbReference>
<dbReference type="InterPro" id="IPR012340">
    <property type="entry name" value="NA-bd_OB-fold"/>
</dbReference>
<evidence type="ECO:0000313" key="1">
    <source>
        <dbReference type="EMBL" id="KAG2657924.1"/>
    </source>
</evidence>
<proteinExistence type="predicted"/>
<comment type="caution">
    <text evidence="1">The sequence shown here is derived from an EMBL/GenBank/DDBJ whole genome shotgun (WGS) entry which is preliminary data.</text>
</comment>
<reference evidence="1" key="1">
    <citation type="submission" date="2020-05" db="EMBL/GenBank/DDBJ databases">
        <title>WGS assembly of Panicum virgatum.</title>
        <authorList>
            <person name="Lovell J.T."/>
            <person name="Jenkins J."/>
            <person name="Shu S."/>
            <person name="Juenger T.E."/>
            <person name="Schmutz J."/>
        </authorList>
    </citation>
    <scope>NUCLEOTIDE SEQUENCE</scope>
    <source>
        <strain evidence="1">AP13</strain>
    </source>
</reference>
<dbReference type="Proteomes" id="UP000823388">
    <property type="component" value="Chromosome 1K"/>
</dbReference>
<dbReference type="AlphaFoldDB" id="A0A8T0XKY5"/>
<protein>
    <submittedName>
        <fullName evidence="1">Uncharacterized protein</fullName>
    </submittedName>
</protein>